<dbReference type="OrthoDB" id="4536199at2"/>
<dbReference type="InterPro" id="IPR000182">
    <property type="entry name" value="GNAT_dom"/>
</dbReference>
<dbReference type="Pfam" id="PF00583">
    <property type="entry name" value="Acetyltransf_1"/>
    <property type="match status" value="1"/>
</dbReference>
<evidence type="ECO:0000313" key="2">
    <source>
        <dbReference type="EMBL" id="SDZ23513.1"/>
    </source>
</evidence>
<dbReference type="GO" id="GO:0005840">
    <property type="term" value="C:ribosome"/>
    <property type="evidence" value="ECO:0007669"/>
    <property type="project" value="UniProtKB-KW"/>
</dbReference>
<reference evidence="3" key="1">
    <citation type="submission" date="2016-10" db="EMBL/GenBank/DDBJ databases">
        <authorList>
            <person name="Varghese N."/>
            <person name="Submissions S."/>
        </authorList>
    </citation>
    <scope>NUCLEOTIDE SEQUENCE [LARGE SCALE GENOMIC DNA]</scope>
    <source>
        <strain evidence="3">DSM 44718</strain>
    </source>
</reference>
<protein>
    <submittedName>
        <fullName evidence="2">Ribosomal protein S18 acetylase RimI</fullName>
    </submittedName>
</protein>
<sequence length="177" mass="19598">MTSVTLTTTVDIAELSRVYRDVHAADLHLVDHKDPTVEQRLAWTVDAPGFTATVAHVDGKLAGAVLGCPLPTETLWWRDLADADPAVAREWAGRTFAICEAFVLPEHRRQRLGVPLILDLLTSRPEERVTMAVAETNTRVWRALGALGFAHVGDLVPFPGWRPHRMLVCPLPLASRR</sequence>
<proteinExistence type="predicted"/>
<dbReference type="InterPro" id="IPR016181">
    <property type="entry name" value="Acyl_CoA_acyltransferase"/>
</dbReference>
<accession>A0A1H3RD88</accession>
<organism evidence="2 3">
    <name type="scientific">Asanoa ishikariensis</name>
    <dbReference type="NCBI Taxonomy" id="137265"/>
    <lineage>
        <taxon>Bacteria</taxon>
        <taxon>Bacillati</taxon>
        <taxon>Actinomycetota</taxon>
        <taxon>Actinomycetes</taxon>
        <taxon>Micromonosporales</taxon>
        <taxon>Micromonosporaceae</taxon>
        <taxon>Asanoa</taxon>
    </lineage>
</organism>
<dbReference type="AlphaFoldDB" id="A0A1H3RD88"/>
<dbReference type="Proteomes" id="UP000199632">
    <property type="component" value="Unassembled WGS sequence"/>
</dbReference>
<dbReference type="SUPFAM" id="SSF55729">
    <property type="entry name" value="Acyl-CoA N-acyltransferases (Nat)"/>
    <property type="match status" value="1"/>
</dbReference>
<dbReference type="STRING" id="137265.SAMN05421684_3716"/>
<dbReference type="PROSITE" id="PS51186">
    <property type="entry name" value="GNAT"/>
    <property type="match status" value="1"/>
</dbReference>
<dbReference type="GO" id="GO:0016747">
    <property type="term" value="F:acyltransferase activity, transferring groups other than amino-acyl groups"/>
    <property type="evidence" value="ECO:0007669"/>
    <property type="project" value="InterPro"/>
</dbReference>
<dbReference type="EMBL" id="FNQB01000002">
    <property type="protein sequence ID" value="SDZ23513.1"/>
    <property type="molecule type" value="Genomic_DNA"/>
</dbReference>
<feature type="domain" description="N-acetyltransferase" evidence="1">
    <location>
        <begin position="1"/>
        <end position="174"/>
    </location>
</feature>
<keyword evidence="2" id="KW-0689">Ribosomal protein</keyword>
<evidence type="ECO:0000313" key="3">
    <source>
        <dbReference type="Proteomes" id="UP000199632"/>
    </source>
</evidence>
<keyword evidence="3" id="KW-1185">Reference proteome</keyword>
<evidence type="ECO:0000259" key="1">
    <source>
        <dbReference type="PROSITE" id="PS51186"/>
    </source>
</evidence>
<keyword evidence="2" id="KW-0687">Ribonucleoprotein</keyword>
<dbReference type="Gene3D" id="3.40.630.30">
    <property type="match status" value="1"/>
</dbReference>
<gene>
    <name evidence="2" type="ORF">SAMN05421684_3716</name>
</gene>
<name>A0A1H3RD88_9ACTN</name>